<comment type="similarity">
    <text evidence="2">Belongs to the protein kinase superfamily. TKL Ser/Thr protein kinase family. TGFB receptor subfamily.</text>
</comment>
<dbReference type="SUPFAM" id="SSF56112">
    <property type="entry name" value="Protein kinase-like (PK-like)"/>
    <property type="match status" value="1"/>
</dbReference>
<dbReference type="CDD" id="cd14054">
    <property type="entry name" value="STKc_BMPR2_AMHR2"/>
    <property type="match status" value="1"/>
</dbReference>
<dbReference type="GO" id="GO:0005524">
    <property type="term" value="F:ATP binding"/>
    <property type="evidence" value="ECO:0007669"/>
    <property type="project" value="UniProtKB-UniRule"/>
</dbReference>
<dbReference type="PANTHER" id="PTHR23255:SF63">
    <property type="entry name" value="BONE MORPHOGENETIC PROTEIN RECEPTOR TYPE-2"/>
    <property type="match status" value="1"/>
</dbReference>
<evidence type="ECO:0000256" key="6">
    <source>
        <dbReference type="ARBA" id="ARBA00022692"/>
    </source>
</evidence>
<keyword evidence="6 19" id="KW-0812">Transmembrane</keyword>
<keyword evidence="14" id="KW-0325">Glycoprotein</keyword>
<dbReference type="InterPro" id="IPR017441">
    <property type="entry name" value="Protein_kinase_ATP_BS"/>
</dbReference>
<dbReference type="InterPro" id="IPR000333">
    <property type="entry name" value="TGFB_receptor"/>
</dbReference>
<dbReference type="InterPro" id="IPR000472">
    <property type="entry name" value="Activin_recp"/>
</dbReference>
<feature type="compositionally biased region" description="Low complexity" evidence="18">
    <location>
        <begin position="992"/>
        <end position="1006"/>
    </location>
</feature>
<dbReference type="EMBL" id="JASDAP010000005">
    <property type="protein sequence ID" value="KAK1902730.1"/>
    <property type="molecule type" value="Genomic_DNA"/>
</dbReference>
<evidence type="ECO:0000313" key="23">
    <source>
        <dbReference type="Proteomes" id="UP001228049"/>
    </source>
</evidence>
<evidence type="ECO:0000256" key="8">
    <source>
        <dbReference type="ARBA" id="ARBA00022741"/>
    </source>
</evidence>
<dbReference type="GO" id="GO:0043235">
    <property type="term" value="C:receptor complex"/>
    <property type="evidence" value="ECO:0007669"/>
    <property type="project" value="TreeGrafter"/>
</dbReference>
<feature type="region of interest" description="Disordered" evidence="18">
    <location>
        <begin position="727"/>
        <end position="963"/>
    </location>
</feature>
<evidence type="ECO:0000313" key="22">
    <source>
        <dbReference type="EMBL" id="KAK1902730.1"/>
    </source>
</evidence>
<dbReference type="GO" id="GO:0005886">
    <property type="term" value="C:plasma membrane"/>
    <property type="evidence" value="ECO:0007669"/>
    <property type="project" value="TreeGrafter"/>
</dbReference>
<evidence type="ECO:0000256" key="2">
    <source>
        <dbReference type="ARBA" id="ARBA00009605"/>
    </source>
</evidence>
<feature type="compositionally biased region" description="Low complexity" evidence="18">
    <location>
        <begin position="1106"/>
        <end position="1124"/>
    </location>
</feature>
<dbReference type="InterPro" id="IPR045860">
    <property type="entry name" value="Snake_toxin-like_sf"/>
</dbReference>
<keyword evidence="7 20" id="KW-0732">Signal</keyword>
<comment type="catalytic activity">
    <reaction evidence="15">
        <text>L-seryl-[receptor-protein] + ATP = O-phospho-L-seryl-[receptor-protein] + ADP + H(+)</text>
        <dbReference type="Rhea" id="RHEA:18673"/>
        <dbReference type="Rhea" id="RHEA-COMP:11022"/>
        <dbReference type="Rhea" id="RHEA-COMP:11023"/>
        <dbReference type="ChEBI" id="CHEBI:15378"/>
        <dbReference type="ChEBI" id="CHEBI:29999"/>
        <dbReference type="ChEBI" id="CHEBI:30616"/>
        <dbReference type="ChEBI" id="CHEBI:83421"/>
        <dbReference type="ChEBI" id="CHEBI:456216"/>
        <dbReference type="EC" id="2.7.11.30"/>
    </reaction>
</comment>
<keyword evidence="10 17" id="KW-0067">ATP-binding</keyword>
<feature type="signal peptide" evidence="20">
    <location>
        <begin position="1"/>
        <end position="17"/>
    </location>
</feature>
<keyword evidence="23" id="KW-1185">Reference proteome</keyword>
<evidence type="ECO:0000256" key="17">
    <source>
        <dbReference type="PROSITE-ProRule" id="PRU10141"/>
    </source>
</evidence>
<evidence type="ECO:0000256" key="15">
    <source>
        <dbReference type="ARBA" id="ARBA00047681"/>
    </source>
</evidence>
<dbReference type="FunFam" id="1.10.510.10:FF:000487">
    <property type="entry name" value="Anti-Muellerian hormone type-2 receptor"/>
    <property type="match status" value="1"/>
</dbReference>
<evidence type="ECO:0000256" key="20">
    <source>
        <dbReference type="SAM" id="SignalP"/>
    </source>
</evidence>
<dbReference type="Gene3D" id="3.30.200.20">
    <property type="entry name" value="Phosphorylase Kinase, domain 1"/>
    <property type="match status" value="1"/>
</dbReference>
<keyword evidence="9" id="KW-0418">Kinase</keyword>
<feature type="compositionally biased region" description="Polar residues" evidence="18">
    <location>
        <begin position="749"/>
        <end position="955"/>
    </location>
</feature>
<evidence type="ECO:0000256" key="16">
    <source>
        <dbReference type="ARBA" id="ARBA00048773"/>
    </source>
</evidence>
<gene>
    <name evidence="22" type="ORF">KUDE01_005690</name>
</gene>
<reference evidence="22" key="1">
    <citation type="submission" date="2023-04" db="EMBL/GenBank/DDBJ databases">
        <title>Chromosome-level genome of Chaenocephalus aceratus.</title>
        <authorList>
            <person name="Park H."/>
        </authorList>
    </citation>
    <scope>NUCLEOTIDE SEQUENCE</scope>
    <source>
        <strain evidence="22">DE</strain>
        <tissue evidence="22">Muscle</tissue>
    </source>
</reference>
<feature type="region of interest" description="Disordered" evidence="18">
    <location>
        <begin position="547"/>
        <end position="569"/>
    </location>
</feature>
<feature type="compositionally biased region" description="Basic and acidic residues" evidence="18">
    <location>
        <begin position="735"/>
        <end position="748"/>
    </location>
</feature>
<dbReference type="InterPro" id="IPR011009">
    <property type="entry name" value="Kinase-like_dom_sf"/>
</dbReference>
<evidence type="ECO:0000256" key="5">
    <source>
        <dbReference type="ARBA" id="ARBA00022679"/>
    </source>
</evidence>
<evidence type="ECO:0000256" key="14">
    <source>
        <dbReference type="ARBA" id="ARBA00023180"/>
    </source>
</evidence>
<dbReference type="Pfam" id="PF01064">
    <property type="entry name" value="Activin_recp"/>
    <property type="match status" value="1"/>
</dbReference>
<dbReference type="EC" id="2.7.11.30" evidence="3"/>
<organism evidence="22 23">
    <name type="scientific">Dissostichus eleginoides</name>
    <name type="common">Patagonian toothfish</name>
    <name type="synonym">Dissostichus amissus</name>
    <dbReference type="NCBI Taxonomy" id="100907"/>
    <lineage>
        <taxon>Eukaryota</taxon>
        <taxon>Metazoa</taxon>
        <taxon>Chordata</taxon>
        <taxon>Craniata</taxon>
        <taxon>Vertebrata</taxon>
        <taxon>Euteleostomi</taxon>
        <taxon>Actinopterygii</taxon>
        <taxon>Neopterygii</taxon>
        <taxon>Teleostei</taxon>
        <taxon>Neoteleostei</taxon>
        <taxon>Acanthomorphata</taxon>
        <taxon>Eupercaria</taxon>
        <taxon>Perciformes</taxon>
        <taxon>Notothenioidei</taxon>
        <taxon>Nototheniidae</taxon>
        <taxon>Dissostichus</taxon>
    </lineage>
</organism>
<feature type="region of interest" description="Disordered" evidence="18">
    <location>
        <begin position="1094"/>
        <end position="1124"/>
    </location>
</feature>
<feature type="region of interest" description="Disordered" evidence="18">
    <location>
        <begin position="626"/>
        <end position="656"/>
    </location>
</feature>
<dbReference type="PANTHER" id="PTHR23255">
    <property type="entry name" value="TRANSFORMING GROWTH FACTOR-BETA RECEPTOR TYPE I AND II"/>
    <property type="match status" value="1"/>
</dbReference>
<evidence type="ECO:0000256" key="10">
    <source>
        <dbReference type="ARBA" id="ARBA00022840"/>
    </source>
</evidence>
<keyword evidence="4" id="KW-0723">Serine/threonine-protein kinase</keyword>
<feature type="compositionally biased region" description="Polar residues" evidence="18">
    <location>
        <begin position="547"/>
        <end position="562"/>
    </location>
</feature>
<dbReference type="InterPro" id="IPR000719">
    <property type="entry name" value="Prot_kinase_dom"/>
</dbReference>
<feature type="chain" id="PRO_5042035419" description="receptor protein serine/threonine kinase" evidence="20">
    <location>
        <begin position="18"/>
        <end position="1124"/>
    </location>
</feature>
<feature type="binding site" evidence="17">
    <location>
        <position position="249"/>
    </location>
    <ligand>
        <name>ATP</name>
        <dbReference type="ChEBI" id="CHEBI:30616"/>
    </ligand>
</feature>
<keyword evidence="12 19" id="KW-0472">Membrane</keyword>
<evidence type="ECO:0000256" key="4">
    <source>
        <dbReference type="ARBA" id="ARBA00022527"/>
    </source>
</evidence>
<evidence type="ECO:0000256" key="1">
    <source>
        <dbReference type="ARBA" id="ARBA00004479"/>
    </source>
</evidence>
<dbReference type="Pfam" id="PF00069">
    <property type="entry name" value="Pkinase"/>
    <property type="match status" value="1"/>
</dbReference>
<dbReference type="Gene3D" id="1.10.510.10">
    <property type="entry name" value="Transferase(Phosphotransferase) domain 1"/>
    <property type="match status" value="1"/>
</dbReference>
<feature type="region of interest" description="Disordered" evidence="18">
    <location>
        <begin position="980"/>
        <end position="1053"/>
    </location>
</feature>
<keyword evidence="11 19" id="KW-1133">Transmembrane helix</keyword>
<sequence length="1124" mass="123076">MASVLAVCFLLLPAAIGLQVGVRECVFRSRGVCYYLCVFRSPGLQVGVRECAFTEQPQGAELHSTAANERGEVQENGTVRCIHGSRCYGVWQKRPDGEIHLVGQGCWSNDEDQQECHGDRCLLTATSSHIQTESYRFCCCNRDLCNTEFSEAPPPELPPDQRHTDQQLLRRGEAVRIALATVAMAAVVIVALFLGYRMMKGKQKHSLWAEDEMEAANTAEDLKLLELIGRGRYGTVFRGSLNERCVAVKLFSSANRQSFTNERSIYGLPLLQLHDNIARFLAADERTNAEGRAEFLILMEYYPHGCLSSYLSHHTVDWSTCCRMTHGVTRGLAFLHTELHRAGESKPGVAHRDVSSRNVLLRSDLSCVLADFGLSMALTGSRPPRPGDPDTMAISEVGTVRYMAPEVLGGALDLRDCASALKQVDVYALGLLYWESFRRCSQLFTGEAVPEHQLAFQAELGNHPSFQEMQILVNRNKFRPRFPESWRSSSPALSSLMETMEDCWDPDAEARLTAQIGPPPVGPASSQDLGVVKNLHGDDFASSVVKTTTSGAEASGRNSITHTGGAVPRVCLQRTQEDLKTSKLDPEQVDQNLNLSFDVRVMEDHHPAELLNHQVLQSLALQGELGSAGSSSLQPLPKQQNLPQRPTSLHLQNPDPASCRLKLGRHRSNLRQVETGVAKMNTVTVATATEHHQVTTVTKTSVAHGYSAGVPVLVENSVVLMEDEENRTNLLNPSPDEHAPLLRRDPDLHQSQSSSKPEAHLESQSSSKPEPHLESQSSKPETHLESQSSSKPEAHLESQSSSKPEPDLESQSSKPEPHLESQSSSKPEPHLESQSSSKPEPHLESQSSKPEPHLKSQSSSKPEPHLKSQSSSKPEPHLESQSSSKSEPHLKSQSSSKPEPHLESQSSSKPEPHLESQSSSKPEPHLESQSSSKPEPHLESQSSKPEPHLESQSSKPEPHLDSELGPCVLRSLCIAPVLVPVCRDPDPGSAKPPGATSSSRARPSAAQNLDPAPGDPEPAAFGSLKDLESTEAPALEPAGLRERPWSLDLSSSGLLSDSSLKIKRRVKTPYTLKKWRPASWGVPSEATSCWEFSRQRAGSVSRVRPSRATTSDPRTTTSDPNSCF</sequence>
<evidence type="ECO:0000256" key="12">
    <source>
        <dbReference type="ARBA" id="ARBA00023136"/>
    </source>
</evidence>
<dbReference type="GO" id="GO:0030509">
    <property type="term" value="P:BMP signaling pathway"/>
    <property type="evidence" value="ECO:0007669"/>
    <property type="project" value="TreeGrafter"/>
</dbReference>
<protein>
    <recommendedName>
        <fullName evidence="3">receptor protein serine/threonine kinase</fullName>
        <ecNumber evidence="3">2.7.11.30</ecNumber>
    </recommendedName>
</protein>
<dbReference type="AlphaFoldDB" id="A0AAD9CIU2"/>
<feature type="compositionally biased region" description="Low complexity" evidence="18">
    <location>
        <begin position="630"/>
        <end position="644"/>
    </location>
</feature>
<dbReference type="PROSITE" id="PS00107">
    <property type="entry name" value="PROTEIN_KINASE_ATP"/>
    <property type="match status" value="1"/>
</dbReference>
<proteinExistence type="inferred from homology"/>
<evidence type="ECO:0000259" key="21">
    <source>
        <dbReference type="PROSITE" id="PS50011"/>
    </source>
</evidence>
<keyword evidence="5" id="KW-0808">Transferase</keyword>
<evidence type="ECO:0000256" key="11">
    <source>
        <dbReference type="ARBA" id="ARBA00022989"/>
    </source>
</evidence>
<keyword evidence="13 22" id="KW-0675">Receptor</keyword>
<accession>A0AAD9CIU2</accession>
<dbReference type="PROSITE" id="PS50011">
    <property type="entry name" value="PROTEIN_KINASE_DOM"/>
    <property type="match status" value="1"/>
</dbReference>
<dbReference type="Proteomes" id="UP001228049">
    <property type="component" value="Unassembled WGS sequence"/>
</dbReference>
<comment type="subcellular location">
    <subcellularLocation>
        <location evidence="1">Membrane</location>
        <topology evidence="1">Single-pass type I membrane protein</topology>
    </subcellularLocation>
</comment>
<comment type="catalytic activity">
    <reaction evidence="16">
        <text>L-threonyl-[receptor-protein] + ATP = O-phospho-L-threonyl-[receptor-protein] + ADP + H(+)</text>
        <dbReference type="Rhea" id="RHEA:44880"/>
        <dbReference type="Rhea" id="RHEA-COMP:11024"/>
        <dbReference type="Rhea" id="RHEA-COMP:11025"/>
        <dbReference type="ChEBI" id="CHEBI:15378"/>
        <dbReference type="ChEBI" id="CHEBI:30013"/>
        <dbReference type="ChEBI" id="CHEBI:30616"/>
        <dbReference type="ChEBI" id="CHEBI:61977"/>
        <dbReference type="ChEBI" id="CHEBI:456216"/>
        <dbReference type="EC" id="2.7.11.30"/>
    </reaction>
</comment>
<evidence type="ECO:0000256" key="13">
    <source>
        <dbReference type="ARBA" id="ARBA00023170"/>
    </source>
</evidence>
<name>A0AAD9CIU2_DISEL</name>
<comment type="caution">
    <text evidence="22">The sequence shown here is derived from an EMBL/GenBank/DDBJ whole genome shotgun (WGS) entry which is preliminary data.</text>
</comment>
<dbReference type="SUPFAM" id="SSF57302">
    <property type="entry name" value="Snake toxin-like"/>
    <property type="match status" value="1"/>
</dbReference>
<evidence type="ECO:0000256" key="9">
    <source>
        <dbReference type="ARBA" id="ARBA00022777"/>
    </source>
</evidence>
<evidence type="ECO:0000256" key="18">
    <source>
        <dbReference type="SAM" id="MobiDB-lite"/>
    </source>
</evidence>
<dbReference type="Gene3D" id="2.10.60.10">
    <property type="entry name" value="CD59"/>
    <property type="match status" value="1"/>
</dbReference>
<evidence type="ECO:0000256" key="3">
    <source>
        <dbReference type="ARBA" id="ARBA00012401"/>
    </source>
</evidence>
<feature type="transmembrane region" description="Helical" evidence="19">
    <location>
        <begin position="177"/>
        <end position="196"/>
    </location>
</feature>
<dbReference type="GO" id="GO:0005024">
    <property type="term" value="F:transforming growth factor beta receptor activity"/>
    <property type="evidence" value="ECO:0007669"/>
    <property type="project" value="TreeGrafter"/>
</dbReference>
<evidence type="ECO:0000256" key="19">
    <source>
        <dbReference type="SAM" id="Phobius"/>
    </source>
</evidence>
<keyword evidence="8 17" id="KW-0547">Nucleotide-binding</keyword>
<dbReference type="GO" id="GO:0001944">
    <property type="term" value="P:vasculature development"/>
    <property type="evidence" value="ECO:0007669"/>
    <property type="project" value="TreeGrafter"/>
</dbReference>
<feature type="domain" description="Protein kinase" evidence="21">
    <location>
        <begin position="222"/>
        <end position="521"/>
    </location>
</feature>
<evidence type="ECO:0000256" key="7">
    <source>
        <dbReference type="ARBA" id="ARBA00022729"/>
    </source>
</evidence>